<dbReference type="PANTHER" id="PTHR40465">
    <property type="entry name" value="CHROMOSOME 1, WHOLE GENOME SHOTGUN SEQUENCE"/>
    <property type="match status" value="1"/>
</dbReference>
<keyword evidence="1" id="KW-1133">Transmembrane helix</keyword>
<feature type="transmembrane region" description="Helical" evidence="1">
    <location>
        <begin position="203"/>
        <end position="229"/>
    </location>
</feature>
<proteinExistence type="predicted"/>
<accession>K5W092</accession>
<dbReference type="AlphaFoldDB" id="K5W092"/>
<evidence type="ECO:0000313" key="4">
    <source>
        <dbReference type="Proteomes" id="UP000008370"/>
    </source>
</evidence>
<organism evidence="3 4">
    <name type="scientific">Phanerochaete carnosa (strain HHB-10118-sp)</name>
    <name type="common">White-rot fungus</name>
    <name type="synonym">Peniophora carnosa</name>
    <dbReference type="NCBI Taxonomy" id="650164"/>
    <lineage>
        <taxon>Eukaryota</taxon>
        <taxon>Fungi</taxon>
        <taxon>Dikarya</taxon>
        <taxon>Basidiomycota</taxon>
        <taxon>Agaricomycotina</taxon>
        <taxon>Agaricomycetes</taxon>
        <taxon>Polyporales</taxon>
        <taxon>Phanerochaetaceae</taxon>
        <taxon>Phanerochaete</taxon>
    </lineage>
</organism>
<dbReference type="Pfam" id="PF20152">
    <property type="entry name" value="DUF6534"/>
    <property type="match status" value="1"/>
</dbReference>
<dbReference type="EMBL" id="JH930475">
    <property type="protein sequence ID" value="EKM52510.1"/>
    <property type="molecule type" value="Genomic_DNA"/>
</dbReference>
<feature type="transmembrane region" description="Helical" evidence="1">
    <location>
        <begin position="166"/>
        <end position="191"/>
    </location>
</feature>
<feature type="transmembrane region" description="Helical" evidence="1">
    <location>
        <begin position="56"/>
        <end position="80"/>
    </location>
</feature>
<feature type="transmembrane region" description="Helical" evidence="1">
    <location>
        <begin position="20"/>
        <end position="44"/>
    </location>
</feature>
<protein>
    <recommendedName>
        <fullName evidence="2">DUF6534 domain-containing protein</fullName>
    </recommendedName>
</protein>
<evidence type="ECO:0000313" key="3">
    <source>
        <dbReference type="EMBL" id="EKM52510.1"/>
    </source>
</evidence>
<dbReference type="GeneID" id="18910370"/>
<dbReference type="RefSeq" id="XP_007398853.1">
    <property type="nucleotide sequence ID" value="XM_007398791.1"/>
</dbReference>
<dbReference type="OrthoDB" id="2535105at2759"/>
<evidence type="ECO:0000259" key="2">
    <source>
        <dbReference type="Pfam" id="PF20152"/>
    </source>
</evidence>
<gene>
    <name evidence="3" type="ORF">PHACADRAFT_186644</name>
</gene>
<keyword evidence="4" id="KW-1185">Reference proteome</keyword>
<feature type="transmembrane region" description="Helical" evidence="1">
    <location>
        <begin position="130"/>
        <end position="154"/>
    </location>
</feature>
<keyword evidence="1" id="KW-0472">Membrane</keyword>
<dbReference type="KEGG" id="pco:PHACADRAFT_186644"/>
<feature type="domain" description="DUF6534" evidence="2">
    <location>
        <begin position="176"/>
        <end position="266"/>
    </location>
</feature>
<dbReference type="HOGENOM" id="CLU_046025_5_4_1"/>
<sequence>MSLPAVSIPGLPIHFDNTFGATMIGGFVTTVLYGILIVQVYMYFQRSKGELIVLRLSIWLLGILNTVHLICIIHSLYFYMVTNFANPLVLAQIVPWSLPLVVFFTTATDLVVQAWFTFRVWTLSKGNRPLTFALAACSICVLGISTGITIRFYQLKDFANYSKANWLVFLGLGLTVATDFLIAISLCYYLFHMRSVVHRTSTIVNGLMIYAVNTGLLTCILCIACLITPCPMQRLTEPDNFIFIGIFFPLSSTYSNALLGSLNARDWFRNKRDAVTIPLSSLGSTGGTNSGSNPTRVISSKVDVERGAEWNPAGIAVQVNTDVVKATL</sequence>
<dbReference type="Proteomes" id="UP000008370">
    <property type="component" value="Unassembled WGS sequence"/>
</dbReference>
<name>K5W092_PHACS</name>
<feature type="transmembrane region" description="Helical" evidence="1">
    <location>
        <begin position="100"/>
        <end position="118"/>
    </location>
</feature>
<evidence type="ECO:0000256" key="1">
    <source>
        <dbReference type="SAM" id="Phobius"/>
    </source>
</evidence>
<feature type="transmembrane region" description="Helical" evidence="1">
    <location>
        <begin position="241"/>
        <end position="262"/>
    </location>
</feature>
<dbReference type="PANTHER" id="PTHR40465:SF1">
    <property type="entry name" value="DUF6534 DOMAIN-CONTAINING PROTEIN"/>
    <property type="match status" value="1"/>
</dbReference>
<dbReference type="InParanoid" id="K5W092"/>
<reference evidence="3 4" key="1">
    <citation type="journal article" date="2012" name="BMC Genomics">
        <title>Comparative genomics of the white-rot fungi, Phanerochaete carnosa and P. chrysosporium, to elucidate the genetic basis of the distinct wood types they colonize.</title>
        <authorList>
            <person name="Suzuki H."/>
            <person name="MacDonald J."/>
            <person name="Syed K."/>
            <person name="Salamov A."/>
            <person name="Hori C."/>
            <person name="Aerts A."/>
            <person name="Henrissat B."/>
            <person name="Wiebenga A."/>
            <person name="vanKuyk P.A."/>
            <person name="Barry K."/>
            <person name="Lindquist E."/>
            <person name="LaButti K."/>
            <person name="Lapidus A."/>
            <person name="Lucas S."/>
            <person name="Coutinho P."/>
            <person name="Gong Y."/>
            <person name="Samejima M."/>
            <person name="Mahadevan R."/>
            <person name="Abou-Zaid M."/>
            <person name="de Vries R.P."/>
            <person name="Igarashi K."/>
            <person name="Yadav J.S."/>
            <person name="Grigoriev I.V."/>
            <person name="Master E.R."/>
        </authorList>
    </citation>
    <scope>NUCLEOTIDE SEQUENCE [LARGE SCALE GENOMIC DNA]</scope>
    <source>
        <strain evidence="3 4">HHB-10118-sp</strain>
    </source>
</reference>
<dbReference type="InterPro" id="IPR045339">
    <property type="entry name" value="DUF6534"/>
</dbReference>
<keyword evidence="1" id="KW-0812">Transmembrane</keyword>